<organism evidence="1">
    <name type="scientific">Anguilla anguilla</name>
    <name type="common">European freshwater eel</name>
    <name type="synonym">Muraena anguilla</name>
    <dbReference type="NCBI Taxonomy" id="7936"/>
    <lineage>
        <taxon>Eukaryota</taxon>
        <taxon>Metazoa</taxon>
        <taxon>Chordata</taxon>
        <taxon>Craniata</taxon>
        <taxon>Vertebrata</taxon>
        <taxon>Euteleostomi</taxon>
        <taxon>Actinopterygii</taxon>
        <taxon>Neopterygii</taxon>
        <taxon>Teleostei</taxon>
        <taxon>Anguilliformes</taxon>
        <taxon>Anguillidae</taxon>
        <taxon>Anguilla</taxon>
    </lineage>
</organism>
<sequence length="85" mass="9597">MSAPISLGMFGLTHVPVLSCEGNFDILKYVYRTEISIWTKMADNAQNMFGHKLADFDDTPRHDRQLYCGQAHTASQCFSAKYSFA</sequence>
<protein>
    <submittedName>
        <fullName evidence="1">Uncharacterized protein</fullName>
    </submittedName>
</protein>
<reference evidence="1" key="2">
    <citation type="journal article" date="2015" name="Fish Shellfish Immunol.">
        <title>Early steps in the European eel (Anguilla anguilla)-Vibrio vulnificus interaction in the gills: Role of the RtxA13 toxin.</title>
        <authorList>
            <person name="Callol A."/>
            <person name="Pajuelo D."/>
            <person name="Ebbesson L."/>
            <person name="Teles M."/>
            <person name="MacKenzie S."/>
            <person name="Amaro C."/>
        </authorList>
    </citation>
    <scope>NUCLEOTIDE SEQUENCE</scope>
</reference>
<dbReference type="AlphaFoldDB" id="A0A0E9XE47"/>
<dbReference type="EMBL" id="GBXM01008462">
    <property type="protein sequence ID" value="JAI00116.1"/>
    <property type="molecule type" value="Transcribed_RNA"/>
</dbReference>
<proteinExistence type="predicted"/>
<accession>A0A0E9XE47</accession>
<name>A0A0E9XE47_ANGAN</name>
<reference evidence="1" key="1">
    <citation type="submission" date="2014-11" db="EMBL/GenBank/DDBJ databases">
        <authorList>
            <person name="Amaro Gonzalez C."/>
        </authorList>
    </citation>
    <scope>NUCLEOTIDE SEQUENCE</scope>
</reference>
<evidence type="ECO:0000313" key="1">
    <source>
        <dbReference type="EMBL" id="JAI00116.1"/>
    </source>
</evidence>